<keyword evidence="7" id="KW-0445">Lipid transport</keyword>
<comment type="subunit">
    <text evidence="3">Monomer.</text>
</comment>
<keyword evidence="6 8" id="KW-0732">Signal</keyword>
<dbReference type="SMART" id="SM00737">
    <property type="entry name" value="ML"/>
    <property type="match status" value="1"/>
</dbReference>
<dbReference type="Proteomes" id="UP000815677">
    <property type="component" value="Unassembled WGS sequence"/>
</dbReference>
<dbReference type="EMBL" id="DF846429">
    <property type="protein sequence ID" value="GAT50384.1"/>
    <property type="molecule type" value="Genomic_DNA"/>
</dbReference>
<feature type="signal peptide" evidence="8">
    <location>
        <begin position="1"/>
        <end position="19"/>
    </location>
</feature>
<accession>A0ABQ0LGZ9</accession>
<comment type="similarity">
    <text evidence="2">Belongs to the NPC2 family.</text>
</comment>
<keyword evidence="5" id="KW-0813">Transport</keyword>
<evidence type="ECO:0000256" key="5">
    <source>
        <dbReference type="ARBA" id="ARBA00022448"/>
    </source>
</evidence>
<dbReference type="InterPro" id="IPR014756">
    <property type="entry name" value="Ig_E-set"/>
</dbReference>
<dbReference type="Pfam" id="PF02221">
    <property type="entry name" value="E1_DerP2_DerF2"/>
    <property type="match status" value="1"/>
</dbReference>
<evidence type="ECO:0000256" key="4">
    <source>
        <dbReference type="ARBA" id="ARBA00016056"/>
    </source>
</evidence>
<evidence type="ECO:0000256" key="6">
    <source>
        <dbReference type="ARBA" id="ARBA00022729"/>
    </source>
</evidence>
<organism evidence="10 11">
    <name type="scientific">Mycena chlorophos</name>
    <name type="common">Agaric fungus</name>
    <name type="synonym">Agaricus chlorophos</name>
    <dbReference type="NCBI Taxonomy" id="658473"/>
    <lineage>
        <taxon>Eukaryota</taxon>
        <taxon>Fungi</taxon>
        <taxon>Dikarya</taxon>
        <taxon>Basidiomycota</taxon>
        <taxon>Agaricomycotina</taxon>
        <taxon>Agaricomycetes</taxon>
        <taxon>Agaricomycetidae</taxon>
        <taxon>Agaricales</taxon>
        <taxon>Marasmiineae</taxon>
        <taxon>Mycenaceae</taxon>
        <taxon>Mycena</taxon>
    </lineage>
</organism>
<protein>
    <recommendedName>
        <fullName evidence="4">Phosphatidylglycerol/phosphatidylinositol transfer protein</fullName>
    </recommendedName>
</protein>
<dbReference type="InterPro" id="IPR039670">
    <property type="entry name" value="NPC2-like"/>
</dbReference>
<evidence type="ECO:0000259" key="9">
    <source>
        <dbReference type="SMART" id="SM00737"/>
    </source>
</evidence>
<gene>
    <name evidence="10" type="ORF">MCHLO_07629</name>
</gene>
<evidence type="ECO:0000313" key="10">
    <source>
        <dbReference type="EMBL" id="GAT50384.1"/>
    </source>
</evidence>
<name>A0ABQ0LGZ9_MYCCL</name>
<dbReference type="InterPro" id="IPR003172">
    <property type="entry name" value="ML_dom"/>
</dbReference>
<dbReference type="CDD" id="cd00917">
    <property type="entry name" value="PG-PI_TP"/>
    <property type="match status" value="1"/>
</dbReference>
<keyword evidence="11" id="KW-1185">Reference proteome</keyword>
<dbReference type="InterPro" id="IPR036846">
    <property type="entry name" value="GM2-AP_sf"/>
</dbReference>
<evidence type="ECO:0000256" key="3">
    <source>
        <dbReference type="ARBA" id="ARBA00011245"/>
    </source>
</evidence>
<dbReference type="Gene3D" id="2.70.220.10">
    <property type="entry name" value="Ganglioside GM2 activator"/>
    <property type="match status" value="2"/>
</dbReference>
<sequence length="183" mass="20136">MHLTALLLTALASFGGVRGSIDYAFSREAWITSPGAPQFQMQDLKTTANWEYIDCGLDTDMVQLESFRISPDPPIPGQNLTVNVVGIAREPIKNGAYADVTVKLGLVKLLQKRFDVCEEAKNAKAEIQCPVEPGRYEVKQTVTLPKEIPPAKFVVTVRGYGAEDQHMLCLDLVADFRLGKVQA</sequence>
<evidence type="ECO:0000256" key="8">
    <source>
        <dbReference type="SAM" id="SignalP"/>
    </source>
</evidence>
<feature type="domain" description="MD-2-related lipid-recognition" evidence="9">
    <location>
        <begin position="52"/>
        <end position="174"/>
    </location>
</feature>
<comment type="function">
    <text evidence="1">Catalyzes the intermembrane transfer of phosphatidylglycerol and phosphatidylinositol.</text>
</comment>
<evidence type="ECO:0000256" key="1">
    <source>
        <dbReference type="ARBA" id="ARBA00002053"/>
    </source>
</evidence>
<reference evidence="10" key="1">
    <citation type="submission" date="2014-09" db="EMBL/GenBank/DDBJ databases">
        <title>Genome sequence of the luminous mushroom Mycena chlorophos for searching fungal bioluminescence genes.</title>
        <authorList>
            <person name="Tanaka Y."/>
            <person name="Kasuga D."/>
            <person name="Oba Y."/>
            <person name="Hase S."/>
            <person name="Sato K."/>
            <person name="Oba Y."/>
            <person name="Sakakibara Y."/>
        </authorList>
    </citation>
    <scope>NUCLEOTIDE SEQUENCE</scope>
</reference>
<dbReference type="InterPro" id="IPR033917">
    <property type="entry name" value="ML_PG-PI_TP"/>
</dbReference>
<proteinExistence type="inferred from homology"/>
<dbReference type="PANTHER" id="PTHR11306">
    <property type="entry name" value="NIEMANN PICK TYPE C2 PROTEIN NPC2-RELATED"/>
    <property type="match status" value="1"/>
</dbReference>
<evidence type="ECO:0000256" key="7">
    <source>
        <dbReference type="ARBA" id="ARBA00023055"/>
    </source>
</evidence>
<dbReference type="SUPFAM" id="SSF81296">
    <property type="entry name" value="E set domains"/>
    <property type="match status" value="1"/>
</dbReference>
<evidence type="ECO:0000313" key="11">
    <source>
        <dbReference type="Proteomes" id="UP000815677"/>
    </source>
</evidence>
<dbReference type="PANTHER" id="PTHR11306:SF0">
    <property type="entry name" value="PHOSPHATIDYLGLYCEROL_PHOSPHATIDYLINOSITOL TRANSFER PROTEIN"/>
    <property type="match status" value="1"/>
</dbReference>
<evidence type="ECO:0000256" key="2">
    <source>
        <dbReference type="ARBA" id="ARBA00006370"/>
    </source>
</evidence>
<feature type="chain" id="PRO_5045786298" description="Phosphatidylglycerol/phosphatidylinositol transfer protein" evidence="8">
    <location>
        <begin position="20"/>
        <end position="183"/>
    </location>
</feature>